<dbReference type="PROSITE" id="PS00028">
    <property type="entry name" value="ZINC_FINGER_C2H2_1"/>
    <property type="match status" value="1"/>
</dbReference>
<keyword evidence="7" id="KW-0539">Nucleus</keyword>
<dbReference type="GO" id="GO:0005634">
    <property type="term" value="C:nucleus"/>
    <property type="evidence" value="ECO:0007669"/>
    <property type="project" value="UniProtKB-SubCell"/>
</dbReference>
<protein>
    <recommendedName>
        <fullName evidence="9">C2H2-type domain-containing protein</fullName>
    </recommendedName>
</protein>
<evidence type="ECO:0000256" key="4">
    <source>
        <dbReference type="ARBA" id="ARBA00022771"/>
    </source>
</evidence>
<dbReference type="AlphaFoldDB" id="A0AAW1VDD5"/>
<dbReference type="EMBL" id="JARQZJ010000127">
    <property type="protein sequence ID" value="KAK9891279.1"/>
    <property type="molecule type" value="Genomic_DNA"/>
</dbReference>
<dbReference type="InterPro" id="IPR013087">
    <property type="entry name" value="Znf_C2H2_type"/>
</dbReference>
<evidence type="ECO:0000256" key="2">
    <source>
        <dbReference type="ARBA" id="ARBA00022723"/>
    </source>
</evidence>
<dbReference type="GO" id="GO:0008270">
    <property type="term" value="F:zinc ion binding"/>
    <property type="evidence" value="ECO:0007669"/>
    <property type="project" value="UniProtKB-KW"/>
</dbReference>
<keyword evidence="4 8" id="KW-0863">Zinc-finger</keyword>
<accession>A0AAW1VDD5</accession>
<dbReference type="SMART" id="SM00355">
    <property type="entry name" value="ZnF_C2H2"/>
    <property type="match status" value="10"/>
</dbReference>
<evidence type="ECO:0000256" key="6">
    <source>
        <dbReference type="ARBA" id="ARBA00023125"/>
    </source>
</evidence>
<keyword evidence="11" id="KW-1185">Reference proteome</keyword>
<keyword evidence="3" id="KW-0677">Repeat</keyword>
<dbReference type="SUPFAM" id="SSF57667">
    <property type="entry name" value="beta-beta-alpha zinc fingers"/>
    <property type="match status" value="4"/>
</dbReference>
<evidence type="ECO:0000259" key="9">
    <source>
        <dbReference type="PROSITE" id="PS50157"/>
    </source>
</evidence>
<evidence type="ECO:0000256" key="3">
    <source>
        <dbReference type="ARBA" id="ARBA00022737"/>
    </source>
</evidence>
<evidence type="ECO:0000256" key="7">
    <source>
        <dbReference type="ARBA" id="ARBA00023242"/>
    </source>
</evidence>
<evidence type="ECO:0000313" key="11">
    <source>
        <dbReference type="Proteomes" id="UP001431783"/>
    </source>
</evidence>
<evidence type="ECO:0000256" key="5">
    <source>
        <dbReference type="ARBA" id="ARBA00022833"/>
    </source>
</evidence>
<gene>
    <name evidence="10" type="ORF">WA026_013590</name>
</gene>
<proteinExistence type="predicted"/>
<evidence type="ECO:0000256" key="8">
    <source>
        <dbReference type="PROSITE-ProRule" id="PRU00042"/>
    </source>
</evidence>
<dbReference type="PANTHER" id="PTHR24392">
    <property type="entry name" value="ZINC FINGER PROTEIN"/>
    <property type="match status" value="1"/>
</dbReference>
<feature type="domain" description="C2H2-type" evidence="9">
    <location>
        <begin position="419"/>
        <end position="447"/>
    </location>
</feature>
<keyword evidence="5" id="KW-0862">Zinc</keyword>
<dbReference type="GO" id="GO:0003677">
    <property type="term" value="F:DNA binding"/>
    <property type="evidence" value="ECO:0007669"/>
    <property type="project" value="UniProtKB-KW"/>
</dbReference>
<keyword evidence="2" id="KW-0479">Metal-binding</keyword>
<evidence type="ECO:0000256" key="1">
    <source>
        <dbReference type="ARBA" id="ARBA00004123"/>
    </source>
</evidence>
<feature type="domain" description="C2H2-type" evidence="9">
    <location>
        <begin position="332"/>
        <end position="360"/>
    </location>
</feature>
<organism evidence="10 11">
    <name type="scientific">Henosepilachna vigintioctopunctata</name>
    <dbReference type="NCBI Taxonomy" id="420089"/>
    <lineage>
        <taxon>Eukaryota</taxon>
        <taxon>Metazoa</taxon>
        <taxon>Ecdysozoa</taxon>
        <taxon>Arthropoda</taxon>
        <taxon>Hexapoda</taxon>
        <taxon>Insecta</taxon>
        <taxon>Pterygota</taxon>
        <taxon>Neoptera</taxon>
        <taxon>Endopterygota</taxon>
        <taxon>Coleoptera</taxon>
        <taxon>Polyphaga</taxon>
        <taxon>Cucujiformia</taxon>
        <taxon>Coccinelloidea</taxon>
        <taxon>Coccinellidae</taxon>
        <taxon>Epilachninae</taxon>
        <taxon>Epilachnini</taxon>
        <taxon>Henosepilachna</taxon>
    </lineage>
</organism>
<feature type="domain" description="C2H2-type" evidence="9">
    <location>
        <begin position="300"/>
        <end position="328"/>
    </location>
</feature>
<comment type="caution">
    <text evidence="10">The sequence shown here is derived from an EMBL/GenBank/DDBJ whole genome shotgun (WGS) entry which is preliminary data.</text>
</comment>
<comment type="subcellular location">
    <subcellularLocation>
        <location evidence="1">Nucleus</location>
    </subcellularLocation>
</comment>
<feature type="domain" description="C2H2-type" evidence="9">
    <location>
        <begin position="448"/>
        <end position="476"/>
    </location>
</feature>
<sequence length="506" mass="59430">MDTVKVETEEYLEHHVNKEELPSNSELAVLKPKKEYEFHKDECFSYSDQVKTEIEFDNYAENESLSETCKYDPSLINHNQYLNELKQEINEQQECNDALFESEVTSHEQKNNLELCDPTLLEITSGREKFSVNVASVSSVEQDITTQFKRRVKPLNDSAAHIANFPPERNEQDDVQITVDLNALNSPDENCHLRETALIYSTSIKKRRRKCAFCDYIPVDEVDFKNHGILVHNQFVCSKCRFSTPLEFCLKRHVSLEHSDVNGDQSIKQPGKCKFCDFSSSDKDEMSIHMNAFHLKIKQHECPSCDYVIGRLEDLKKHIQYVHRQKKDEKYLKCPSCGYRTNKKSMLKSHVETFHPDVKDRECRICGFRTLLKHELSIHYRTEHSEKETYKCTSCDYTALTERELEFHVNVVHVRLKEHKCHLCDFASTRKRYLIMHVRYVHLKQRQYECSLCQFKTNSKVRLQLHNASVHSKSKNLKCESCGYEMAEKIELDIHVRSCKYKSQNK</sequence>
<dbReference type="PROSITE" id="PS50157">
    <property type="entry name" value="ZINC_FINGER_C2H2_2"/>
    <property type="match status" value="5"/>
</dbReference>
<keyword evidence="6" id="KW-0238">DNA-binding</keyword>
<dbReference type="InterPro" id="IPR036236">
    <property type="entry name" value="Znf_C2H2_sf"/>
</dbReference>
<feature type="domain" description="C2H2-type" evidence="9">
    <location>
        <begin position="390"/>
        <end position="418"/>
    </location>
</feature>
<dbReference type="Gene3D" id="3.30.160.60">
    <property type="entry name" value="Classic Zinc Finger"/>
    <property type="match status" value="4"/>
</dbReference>
<evidence type="ECO:0000313" key="10">
    <source>
        <dbReference type="EMBL" id="KAK9891279.1"/>
    </source>
</evidence>
<name>A0AAW1VDD5_9CUCU</name>
<reference evidence="10 11" key="1">
    <citation type="submission" date="2023-03" db="EMBL/GenBank/DDBJ databases">
        <title>Genome insight into feeding habits of ladybird beetles.</title>
        <authorList>
            <person name="Li H.-S."/>
            <person name="Huang Y.-H."/>
            <person name="Pang H."/>
        </authorList>
    </citation>
    <scope>NUCLEOTIDE SEQUENCE [LARGE SCALE GENOMIC DNA]</scope>
    <source>
        <strain evidence="10">SYSU_2023b</strain>
        <tissue evidence="10">Whole body</tissue>
    </source>
</reference>
<dbReference type="Proteomes" id="UP001431783">
    <property type="component" value="Unassembled WGS sequence"/>
</dbReference>